<gene>
    <name evidence="2" type="ORF">PYCCODRAFT_705373</name>
</gene>
<name>A0A1Y2II51_TRAC3</name>
<accession>A0A1Y2II51</accession>
<feature type="region of interest" description="Disordered" evidence="1">
    <location>
        <begin position="1"/>
        <end position="84"/>
    </location>
</feature>
<evidence type="ECO:0000313" key="3">
    <source>
        <dbReference type="Proteomes" id="UP000193067"/>
    </source>
</evidence>
<evidence type="ECO:0000256" key="1">
    <source>
        <dbReference type="SAM" id="MobiDB-lite"/>
    </source>
</evidence>
<feature type="compositionally biased region" description="Basic and acidic residues" evidence="1">
    <location>
        <begin position="1"/>
        <end position="14"/>
    </location>
</feature>
<protein>
    <submittedName>
        <fullName evidence="2">Uncharacterized protein</fullName>
    </submittedName>
</protein>
<keyword evidence="3" id="KW-1185">Reference proteome</keyword>
<dbReference type="AlphaFoldDB" id="A0A1Y2II51"/>
<reference evidence="2 3" key="1">
    <citation type="journal article" date="2015" name="Biotechnol. Biofuels">
        <title>Enhanced degradation of softwood versus hardwood by the white-rot fungus Pycnoporus coccineus.</title>
        <authorList>
            <person name="Couturier M."/>
            <person name="Navarro D."/>
            <person name="Chevret D."/>
            <person name="Henrissat B."/>
            <person name="Piumi F."/>
            <person name="Ruiz-Duenas F.J."/>
            <person name="Martinez A.T."/>
            <person name="Grigoriev I.V."/>
            <person name="Riley R."/>
            <person name="Lipzen A."/>
            <person name="Berrin J.G."/>
            <person name="Master E.R."/>
            <person name="Rosso M.N."/>
        </authorList>
    </citation>
    <scope>NUCLEOTIDE SEQUENCE [LARGE SCALE GENOMIC DNA]</scope>
    <source>
        <strain evidence="2 3">BRFM310</strain>
    </source>
</reference>
<proteinExistence type="predicted"/>
<dbReference type="Proteomes" id="UP000193067">
    <property type="component" value="Unassembled WGS sequence"/>
</dbReference>
<dbReference type="EMBL" id="KZ084120">
    <property type="protein sequence ID" value="OSD00203.1"/>
    <property type="molecule type" value="Genomic_DNA"/>
</dbReference>
<organism evidence="2 3">
    <name type="scientific">Trametes coccinea (strain BRFM310)</name>
    <name type="common">Pycnoporus coccineus</name>
    <dbReference type="NCBI Taxonomy" id="1353009"/>
    <lineage>
        <taxon>Eukaryota</taxon>
        <taxon>Fungi</taxon>
        <taxon>Dikarya</taxon>
        <taxon>Basidiomycota</taxon>
        <taxon>Agaricomycotina</taxon>
        <taxon>Agaricomycetes</taxon>
        <taxon>Polyporales</taxon>
        <taxon>Polyporaceae</taxon>
        <taxon>Trametes</taxon>
    </lineage>
</organism>
<evidence type="ECO:0000313" key="2">
    <source>
        <dbReference type="EMBL" id="OSD00203.1"/>
    </source>
</evidence>
<feature type="region of interest" description="Disordered" evidence="1">
    <location>
        <begin position="106"/>
        <end position="134"/>
    </location>
</feature>
<sequence length="134" mass="13802">MEDAQKRVEDDRLVLARSDLAPGSPGQSPVCDGKYHRTLSECAAMGPSRSRSPRRRSGSGGEDQRARLGSGISAGEGPREAANSGEVCELGNSIARRSAAAGVHCLPALPPGSSASGMAAKTANSKTRTNGELR</sequence>